<feature type="chain" id="PRO_5019147540" evidence="1">
    <location>
        <begin position="25"/>
        <end position="337"/>
    </location>
</feature>
<dbReference type="SUPFAM" id="SSF50939">
    <property type="entry name" value="Sialidases"/>
    <property type="match status" value="1"/>
</dbReference>
<sequence length="337" mass="35679">MSLHWLSSAVLLLFLLVCCGGSGAGANAAKTPEASKEFELFKPGETPGFAAGEEGDNALYESVSSFYGHSLLEMRGVLVALAVGARDDRGSNVGFDLWAKYSAHGADEKLKEDVAWEGKEWRTQLVTKRQGEAIRNRELFGPKALVTESKIYLLLSTVAMTGTYPPLADGWDLVLIVGDVPKPVEGEKPIAWGEPTSVKSALAEQMQKNSWAGLYVAGGARGVAVGDATILFPLAGATHGEAGARACTVVYSDDRGSSWKFPAAPVIAQGCDGATLLEWADKLFMATSGPSPWRRRVFESGDKGKTWNEAAGPFARLLGDAYVLSMGSGASDLISAT</sequence>
<dbReference type="RefSeq" id="XP_029224515.1">
    <property type="nucleotide sequence ID" value="XM_029375369.1"/>
</dbReference>
<dbReference type="GeneID" id="40322133"/>
<keyword evidence="4" id="KW-1185">Reference proteome</keyword>
<feature type="domain" description="Sialidase" evidence="2">
    <location>
        <begin position="70"/>
        <end position="321"/>
    </location>
</feature>
<dbReference type="CDD" id="cd15482">
    <property type="entry name" value="Sialidase_non-viral"/>
    <property type="match status" value="1"/>
</dbReference>
<evidence type="ECO:0000259" key="2">
    <source>
        <dbReference type="Pfam" id="PF13859"/>
    </source>
</evidence>
<evidence type="ECO:0000313" key="3">
    <source>
        <dbReference type="EMBL" id="RNF01745.1"/>
    </source>
</evidence>
<keyword evidence="1" id="KW-0732">Signal</keyword>
<dbReference type="Gene3D" id="2.120.10.10">
    <property type="match status" value="1"/>
</dbReference>
<feature type="signal peptide" evidence="1">
    <location>
        <begin position="1"/>
        <end position="24"/>
    </location>
</feature>
<reference evidence="3 4" key="1">
    <citation type="journal article" date="2018" name="BMC Genomics">
        <title>Genomic comparison of Trypanosoma conorhini and Trypanosoma rangeli to Trypanosoma cruzi strains of high and low virulence.</title>
        <authorList>
            <person name="Bradwell K.R."/>
            <person name="Koparde V.N."/>
            <person name="Matveyev A.V."/>
            <person name="Serrano M.G."/>
            <person name="Alves J.M."/>
            <person name="Parikh H."/>
            <person name="Huang B."/>
            <person name="Lee V."/>
            <person name="Espinosa-Alvarez O."/>
            <person name="Ortiz P.A."/>
            <person name="Costa-Martins A.G."/>
            <person name="Teixeira M.M."/>
            <person name="Buck G.A."/>
        </authorList>
    </citation>
    <scope>NUCLEOTIDE SEQUENCE [LARGE SCALE GENOMIC DNA]</scope>
    <source>
        <strain evidence="3 4">025E</strain>
    </source>
</reference>
<dbReference type="Proteomes" id="UP000284403">
    <property type="component" value="Unassembled WGS sequence"/>
</dbReference>
<accession>A0A422N8G1</accession>
<name>A0A422N8G1_9TRYP</name>
<evidence type="ECO:0000256" key="1">
    <source>
        <dbReference type="SAM" id="SignalP"/>
    </source>
</evidence>
<dbReference type="InterPro" id="IPR011040">
    <property type="entry name" value="Sialidase"/>
</dbReference>
<feature type="non-terminal residue" evidence="3">
    <location>
        <position position="337"/>
    </location>
</feature>
<protein>
    <submittedName>
        <fullName evidence="3">Trans-sialidase</fullName>
    </submittedName>
</protein>
<organism evidence="3 4">
    <name type="scientific">Trypanosoma conorhini</name>
    <dbReference type="NCBI Taxonomy" id="83891"/>
    <lineage>
        <taxon>Eukaryota</taxon>
        <taxon>Discoba</taxon>
        <taxon>Euglenozoa</taxon>
        <taxon>Kinetoplastea</taxon>
        <taxon>Metakinetoplastina</taxon>
        <taxon>Trypanosomatida</taxon>
        <taxon>Trypanosomatidae</taxon>
        <taxon>Trypanosoma</taxon>
    </lineage>
</organism>
<dbReference type="InterPro" id="IPR036278">
    <property type="entry name" value="Sialidase_sf"/>
</dbReference>
<gene>
    <name evidence="3" type="ORF">Tco025E_08522</name>
</gene>
<dbReference type="OrthoDB" id="248414at2759"/>
<dbReference type="EMBL" id="MKKU01000808">
    <property type="protein sequence ID" value="RNF01745.1"/>
    <property type="molecule type" value="Genomic_DNA"/>
</dbReference>
<comment type="caution">
    <text evidence="3">The sequence shown here is derived from an EMBL/GenBank/DDBJ whole genome shotgun (WGS) entry which is preliminary data.</text>
</comment>
<evidence type="ECO:0000313" key="4">
    <source>
        <dbReference type="Proteomes" id="UP000284403"/>
    </source>
</evidence>
<dbReference type="AlphaFoldDB" id="A0A422N8G1"/>
<dbReference type="Pfam" id="PF13859">
    <property type="entry name" value="BNR_3"/>
    <property type="match status" value="1"/>
</dbReference>
<proteinExistence type="predicted"/>